<dbReference type="PROSITE" id="PS00463">
    <property type="entry name" value="ZN2_CY6_FUNGAL_1"/>
    <property type="match status" value="1"/>
</dbReference>
<feature type="region of interest" description="Disordered" evidence="2">
    <location>
        <begin position="102"/>
        <end position="168"/>
    </location>
</feature>
<gene>
    <name evidence="4" type="ORF">EXIGLDRAFT_847839</name>
</gene>
<dbReference type="GO" id="GO:0000981">
    <property type="term" value="F:DNA-binding transcription factor activity, RNA polymerase II-specific"/>
    <property type="evidence" value="ECO:0007669"/>
    <property type="project" value="InterPro"/>
</dbReference>
<sequence length="354" mass="38050">MSLLKDEPNSPADVDVQKVADMLTGHVSSNGDDKPKRKRQSQSCDACRARKVKCAREGPEDDPQQACKHCISLGIPCTYDYQPKKRGPPNLYLRRLQEQQAAAAAANGTSPPSAISPSSSTSAAPPPLPSASHTSTNAHHNPPPPQQQPTQSAGYMGHTGLSPLTSLAIPPSIPPSRYPIAADTFTGVGMNVPVPVPVPEQSFGGPYPLYNLPPNSTPVHMNGQQNGNGNGNGNGNLTHFPPLRQLHRPHRIDAVCPRERISQIIGLFFDFVYPLTPCVHKPSFLADFAARREESDPLFFALVMSTVASTLVQLWIAGRFVRLVAFTLARVAIPAPTRIAIPVMARIAIPATAR</sequence>
<feature type="region of interest" description="Disordered" evidence="2">
    <location>
        <begin position="1"/>
        <end position="48"/>
    </location>
</feature>
<evidence type="ECO:0000256" key="1">
    <source>
        <dbReference type="ARBA" id="ARBA00023242"/>
    </source>
</evidence>
<dbReference type="PANTHER" id="PTHR31668:SF30">
    <property type="entry name" value="ZN(II)2CYS6 TRANSCRIPTION FACTOR (EUROFUNG)"/>
    <property type="match status" value="1"/>
</dbReference>
<dbReference type="PROSITE" id="PS50048">
    <property type="entry name" value="ZN2_CY6_FUNGAL_2"/>
    <property type="match status" value="1"/>
</dbReference>
<dbReference type="OrthoDB" id="1708823at2759"/>
<name>A0A166MHP4_EXIGL</name>
<keyword evidence="5" id="KW-1185">Reference proteome</keyword>
<dbReference type="SMART" id="SM00066">
    <property type="entry name" value="GAL4"/>
    <property type="match status" value="1"/>
</dbReference>
<dbReference type="EMBL" id="KV427183">
    <property type="protein sequence ID" value="KZV78043.1"/>
    <property type="molecule type" value="Genomic_DNA"/>
</dbReference>
<keyword evidence="1" id="KW-0539">Nucleus</keyword>
<dbReference type="Pfam" id="PF00172">
    <property type="entry name" value="Zn_clus"/>
    <property type="match status" value="1"/>
</dbReference>
<dbReference type="SUPFAM" id="SSF57701">
    <property type="entry name" value="Zn2/Cys6 DNA-binding domain"/>
    <property type="match status" value="1"/>
</dbReference>
<organism evidence="4 5">
    <name type="scientific">Exidia glandulosa HHB12029</name>
    <dbReference type="NCBI Taxonomy" id="1314781"/>
    <lineage>
        <taxon>Eukaryota</taxon>
        <taxon>Fungi</taxon>
        <taxon>Dikarya</taxon>
        <taxon>Basidiomycota</taxon>
        <taxon>Agaricomycotina</taxon>
        <taxon>Agaricomycetes</taxon>
        <taxon>Auriculariales</taxon>
        <taxon>Exidiaceae</taxon>
        <taxon>Exidia</taxon>
    </lineage>
</organism>
<dbReference type="InParanoid" id="A0A166MHP4"/>
<evidence type="ECO:0000313" key="4">
    <source>
        <dbReference type="EMBL" id="KZV78043.1"/>
    </source>
</evidence>
<feature type="domain" description="Zn(2)-C6 fungal-type" evidence="3">
    <location>
        <begin position="43"/>
        <end position="79"/>
    </location>
</feature>
<accession>A0A166MHP4</accession>
<reference evidence="4 5" key="1">
    <citation type="journal article" date="2016" name="Mol. Biol. Evol.">
        <title>Comparative Genomics of Early-Diverging Mushroom-Forming Fungi Provides Insights into the Origins of Lignocellulose Decay Capabilities.</title>
        <authorList>
            <person name="Nagy L.G."/>
            <person name="Riley R."/>
            <person name="Tritt A."/>
            <person name="Adam C."/>
            <person name="Daum C."/>
            <person name="Floudas D."/>
            <person name="Sun H."/>
            <person name="Yadav J.S."/>
            <person name="Pangilinan J."/>
            <person name="Larsson K.H."/>
            <person name="Matsuura K."/>
            <person name="Barry K."/>
            <person name="Labutti K."/>
            <person name="Kuo R."/>
            <person name="Ohm R.A."/>
            <person name="Bhattacharya S.S."/>
            <person name="Shirouzu T."/>
            <person name="Yoshinaga Y."/>
            <person name="Martin F.M."/>
            <person name="Grigoriev I.V."/>
            <person name="Hibbett D.S."/>
        </authorList>
    </citation>
    <scope>NUCLEOTIDE SEQUENCE [LARGE SCALE GENOMIC DNA]</scope>
    <source>
        <strain evidence="4 5">HHB12029</strain>
    </source>
</reference>
<dbReference type="PANTHER" id="PTHR31668">
    <property type="entry name" value="GLUCOSE TRANSPORT TRANSCRIPTION REGULATOR RGT1-RELATED-RELATED"/>
    <property type="match status" value="1"/>
</dbReference>
<evidence type="ECO:0000259" key="3">
    <source>
        <dbReference type="PROSITE" id="PS50048"/>
    </source>
</evidence>
<dbReference type="InterPro" id="IPR001138">
    <property type="entry name" value="Zn2Cys6_DnaBD"/>
</dbReference>
<protein>
    <recommendedName>
        <fullName evidence="3">Zn(2)-C6 fungal-type domain-containing protein</fullName>
    </recommendedName>
</protein>
<dbReference type="InterPro" id="IPR050797">
    <property type="entry name" value="Carb_Metab_Trans_Reg"/>
</dbReference>
<proteinExistence type="predicted"/>
<dbReference type="STRING" id="1314781.A0A166MHP4"/>
<dbReference type="InterPro" id="IPR036864">
    <property type="entry name" value="Zn2-C6_fun-type_DNA-bd_sf"/>
</dbReference>
<feature type="compositionally biased region" description="Low complexity" evidence="2">
    <location>
        <begin position="102"/>
        <end position="123"/>
    </location>
</feature>
<evidence type="ECO:0000256" key="2">
    <source>
        <dbReference type="SAM" id="MobiDB-lite"/>
    </source>
</evidence>
<evidence type="ECO:0000313" key="5">
    <source>
        <dbReference type="Proteomes" id="UP000077266"/>
    </source>
</evidence>
<dbReference type="CDD" id="cd00067">
    <property type="entry name" value="GAL4"/>
    <property type="match status" value="1"/>
</dbReference>
<dbReference type="Gene3D" id="4.10.240.10">
    <property type="entry name" value="Zn(2)-C6 fungal-type DNA-binding domain"/>
    <property type="match status" value="1"/>
</dbReference>
<dbReference type="AlphaFoldDB" id="A0A166MHP4"/>
<dbReference type="Proteomes" id="UP000077266">
    <property type="component" value="Unassembled WGS sequence"/>
</dbReference>
<dbReference type="GO" id="GO:0008270">
    <property type="term" value="F:zinc ion binding"/>
    <property type="evidence" value="ECO:0007669"/>
    <property type="project" value="InterPro"/>
</dbReference>
<dbReference type="CDD" id="cd12148">
    <property type="entry name" value="fungal_TF_MHR"/>
    <property type="match status" value="1"/>
</dbReference>